<name>A0A1N6D0M9_9SPHN</name>
<keyword evidence="6" id="KW-1185">Reference proteome</keyword>
<sequence>MTVETDDGDETGILDRMIRSAIRQHVTNIHLELSESFLVVQFRRGDKLAEFGKLPSAIGVNVIRQIKDMASIKALEHDQSEVGRIDADRSPFQEDIEVSALRYQAKERIVLQIQSAGSPDLRPDMPGLTESARDILGGALAEPEGIILAAGPDVSDRMTAAYALVQQLGRQNLNICTVENSPVTWLDDIVQFDTCQQNDPEFSTGLKAVLRQDPDVVMLEEIPDPCTADIAVRAALEGRLIVAAVPAKNAVGAISRMRNLNTDPFLLASSLRAIVARREVRHLCESCRKPVQANGSMASLLGFDNGTVVFTETGCRECNQTGFQGSTGVFEVIRVDDTVRRLINDGADEARISAHAFLHQPNLSSAARAHVRHGLTTAEEAIRISRPAD</sequence>
<dbReference type="EMBL" id="FSQW01000001">
    <property type="protein sequence ID" value="SIN64274.1"/>
    <property type="molecule type" value="Genomic_DNA"/>
</dbReference>
<comment type="similarity">
    <text evidence="1">Belongs to the GSP E family.</text>
</comment>
<keyword evidence="3" id="KW-0067">ATP-binding</keyword>
<feature type="domain" description="Bacterial type II secretion system protein E" evidence="4">
    <location>
        <begin position="11"/>
        <end position="383"/>
    </location>
</feature>
<dbReference type="PANTHER" id="PTHR30258:SF3">
    <property type="entry name" value="SLL1921 PROTEIN"/>
    <property type="match status" value="1"/>
</dbReference>
<keyword evidence="2" id="KW-0547">Nucleotide-binding</keyword>
<dbReference type="AlphaFoldDB" id="A0A1N6D0M9"/>
<dbReference type="InterPro" id="IPR027417">
    <property type="entry name" value="P-loop_NTPase"/>
</dbReference>
<dbReference type="Gene3D" id="3.40.50.300">
    <property type="entry name" value="P-loop containing nucleotide triphosphate hydrolases"/>
    <property type="match status" value="1"/>
</dbReference>
<evidence type="ECO:0000256" key="1">
    <source>
        <dbReference type="ARBA" id="ARBA00006611"/>
    </source>
</evidence>
<dbReference type="STRING" id="1123272.SAMN02745824_1369"/>
<evidence type="ECO:0000256" key="3">
    <source>
        <dbReference type="ARBA" id="ARBA00022840"/>
    </source>
</evidence>
<evidence type="ECO:0000259" key="4">
    <source>
        <dbReference type="Pfam" id="PF00437"/>
    </source>
</evidence>
<evidence type="ECO:0000313" key="5">
    <source>
        <dbReference type="EMBL" id="SIN64274.1"/>
    </source>
</evidence>
<dbReference type="InterPro" id="IPR001482">
    <property type="entry name" value="T2SS/T4SS_dom"/>
</dbReference>
<dbReference type="RefSeq" id="WP_074204291.1">
    <property type="nucleotide sequence ID" value="NZ_FSQW01000001.1"/>
</dbReference>
<reference evidence="6" key="1">
    <citation type="submission" date="2016-11" db="EMBL/GenBank/DDBJ databases">
        <authorList>
            <person name="Varghese N."/>
            <person name="Submissions S."/>
        </authorList>
    </citation>
    <scope>NUCLEOTIDE SEQUENCE [LARGE SCALE GENOMIC DNA]</scope>
    <source>
        <strain evidence="6">DSM 22363</strain>
    </source>
</reference>
<protein>
    <submittedName>
        <fullName evidence="5">General secretion pathway protein E</fullName>
    </submittedName>
</protein>
<dbReference type="GO" id="GO:0005524">
    <property type="term" value="F:ATP binding"/>
    <property type="evidence" value="ECO:0007669"/>
    <property type="project" value="UniProtKB-KW"/>
</dbReference>
<dbReference type="PANTHER" id="PTHR30258">
    <property type="entry name" value="TYPE II SECRETION SYSTEM PROTEIN GSPE-RELATED"/>
    <property type="match status" value="1"/>
</dbReference>
<dbReference type="GO" id="GO:0016887">
    <property type="term" value="F:ATP hydrolysis activity"/>
    <property type="evidence" value="ECO:0007669"/>
    <property type="project" value="TreeGrafter"/>
</dbReference>
<proteinExistence type="inferred from homology"/>
<dbReference type="Pfam" id="PF00437">
    <property type="entry name" value="T2SSE"/>
    <property type="match status" value="1"/>
</dbReference>
<dbReference type="Gene3D" id="3.30.450.90">
    <property type="match status" value="1"/>
</dbReference>
<gene>
    <name evidence="5" type="ORF">SAMN02745824_1369</name>
</gene>
<dbReference type="OrthoDB" id="9804785at2"/>
<dbReference type="GO" id="GO:0005886">
    <property type="term" value="C:plasma membrane"/>
    <property type="evidence" value="ECO:0007669"/>
    <property type="project" value="TreeGrafter"/>
</dbReference>
<organism evidence="5 6">
    <name type="scientific">Parasphingorhabdus marina DSM 22363</name>
    <dbReference type="NCBI Taxonomy" id="1123272"/>
    <lineage>
        <taxon>Bacteria</taxon>
        <taxon>Pseudomonadati</taxon>
        <taxon>Pseudomonadota</taxon>
        <taxon>Alphaproteobacteria</taxon>
        <taxon>Sphingomonadales</taxon>
        <taxon>Sphingomonadaceae</taxon>
        <taxon>Parasphingorhabdus</taxon>
    </lineage>
</organism>
<evidence type="ECO:0000313" key="6">
    <source>
        <dbReference type="Proteomes" id="UP000185192"/>
    </source>
</evidence>
<accession>A0A1N6D0M9</accession>
<evidence type="ECO:0000256" key="2">
    <source>
        <dbReference type="ARBA" id="ARBA00022741"/>
    </source>
</evidence>
<dbReference type="Proteomes" id="UP000185192">
    <property type="component" value="Unassembled WGS sequence"/>
</dbReference>
<dbReference type="SUPFAM" id="SSF52540">
    <property type="entry name" value="P-loop containing nucleoside triphosphate hydrolases"/>
    <property type="match status" value="1"/>
</dbReference>